<protein>
    <submittedName>
        <fullName evidence="1">Uncharacterized protein</fullName>
    </submittedName>
</protein>
<evidence type="ECO:0000313" key="1">
    <source>
        <dbReference type="EMBL" id="KAF2476367.1"/>
    </source>
</evidence>
<evidence type="ECO:0000313" key="2">
    <source>
        <dbReference type="Proteomes" id="UP000799755"/>
    </source>
</evidence>
<dbReference type="Proteomes" id="UP000799755">
    <property type="component" value="Unassembled WGS sequence"/>
</dbReference>
<dbReference type="EMBL" id="MU003494">
    <property type="protein sequence ID" value="KAF2476367.1"/>
    <property type="molecule type" value="Genomic_DNA"/>
</dbReference>
<gene>
    <name evidence="1" type="ORF">BDR25DRAFT_349484</name>
</gene>
<sequence length="323" mass="37045">MVFFCASCGHFCVIACISAQAYLLTPFSFLSRNRIDACVVLVNSIKPNLNRPRQAPSDYTIIYSKTFTVYRHLCDHTQTYTQTFGKFLMGALGLARSSQLGPRGRSHNWQKELGLRKSNELCLAEQKADLDARYKTANYGRKHRDRSYIHSATYSEMILSLWVPHRRHTWVSSYDKVRRLHSCAAKGPTCHLFSIKALLVRNLGGRVYSVLSTLDIELILSFALHVSTIEGVSGGIRSDYLGTGYNFYNILFLQDMGGDRYQRVGVGTVFDKDIFVRPAFYGIYLCEFLELNVSLLYDISLDHKRVSDDYWIERQLVMLPERR</sequence>
<comment type="caution">
    <text evidence="1">The sequence shown here is derived from an EMBL/GenBank/DDBJ whole genome shotgun (WGS) entry which is preliminary data.</text>
</comment>
<accession>A0ACB6RCX0</accession>
<reference evidence="1" key="1">
    <citation type="journal article" date="2020" name="Stud. Mycol.">
        <title>101 Dothideomycetes genomes: a test case for predicting lifestyles and emergence of pathogens.</title>
        <authorList>
            <person name="Haridas S."/>
            <person name="Albert R."/>
            <person name="Binder M."/>
            <person name="Bloem J."/>
            <person name="Labutti K."/>
            <person name="Salamov A."/>
            <person name="Andreopoulos B."/>
            <person name="Baker S."/>
            <person name="Barry K."/>
            <person name="Bills G."/>
            <person name="Bluhm B."/>
            <person name="Cannon C."/>
            <person name="Castanera R."/>
            <person name="Culley D."/>
            <person name="Daum C."/>
            <person name="Ezra D."/>
            <person name="Gonzalez J."/>
            <person name="Henrissat B."/>
            <person name="Kuo A."/>
            <person name="Liang C."/>
            <person name="Lipzen A."/>
            <person name="Lutzoni F."/>
            <person name="Magnuson J."/>
            <person name="Mondo S."/>
            <person name="Nolan M."/>
            <person name="Ohm R."/>
            <person name="Pangilinan J."/>
            <person name="Park H.-J."/>
            <person name="Ramirez L."/>
            <person name="Alfaro M."/>
            <person name="Sun H."/>
            <person name="Tritt A."/>
            <person name="Yoshinaga Y."/>
            <person name="Zwiers L.-H."/>
            <person name="Turgeon B."/>
            <person name="Goodwin S."/>
            <person name="Spatafora J."/>
            <person name="Crous P."/>
            <person name="Grigoriev I."/>
        </authorList>
    </citation>
    <scope>NUCLEOTIDE SEQUENCE</scope>
    <source>
        <strain evidence="1">ATCC 200398</strain>
    </source>
</reference>
<proteinExistence type="predicted"/>
<keyword evidence="2" id="KW-1185">Reference proteome</keyword>
<organism evidence="1 2">
    <name type="scientific">Lindgomyces ingoldianus</name>
    <dbReference type="NCBI Taxonomy" id="673940"/>
    <lineage>
        <taxon>Eukaryota</taxon>
        <taxon>Fungi</taxon>
        <taxon>Dikarya</taxon>
        <taxon>Ascomycota</taxon>
        <taxon>Pezizomycotina</taxon>
        <taxon>Dothideomycetes</taxon>
        <taxon>Pleosporomycetidae</taxon>
        <taxon>Pleosporales</taxon>
        <taxon>Lindgomycetaceae</taxon>
        <taxon>Lindgomyces</taxon>
    </lineage>
</organism>
<name>A0ACB6RCX0_9PLEO</name>